<feature type="transmembrane region" description="Helical" evidence="10">
    <location>
        <begin position="135"/>
        <end position="156"/>
    </location>
</feature>
<comment type="subcellular location">
    <subcellularLocation>
        <location evidence="1">Cell membrane</location>
        <topology evidence="1">Multi-pass membrane protein</topology>
    </subcellularLocation>
</comment>
<dbReference type="InterPro" id="IPR023271">
    <property type="entry name" value="Aquaporin-like"/>
</dbReference>
<dbReference type="PRINTS" id="PR00783">
    <property type="entry name" value="MINTRINSICP"/>
</dbReference>
<keyword evidence="3 9" id="KW-0813">Transport</keyword>
<dbReference type="OrthoDB" id="3222at2759"/>
<feature type="transmembrane region" description="Helical" evidence="10">
    <location>
        <begin position="208"/>
        <end position="229"/>
    </location>
</feature>
<keyword evidence="8 10" id="KW-0472">Membrane</keyword>
<comment type="similarity">
    <text evidence="2 9">Belongs to the MIP/aquaporin (TC 1.A.8) family.</text>
</comment>
<keyword evidence="4" id="KW-1003">Cell membrane</keyword>
<evidence type="ECO:0000256" key="9">
    <source>
        <dbReference type="RuleBase" id="RU000477"/>
    </source>
</evidence>
<dbReference type="AlphaFoldDB" id="A0A2G8LS00"/>
<keyword evidence="6" id="KW-0677">Repeat</keyword>
<dbReference type="GO" id="GO:0015250">
    <property type="term" value="F:water channel activity"/>
    <property type="evidence" value="ECO:0007669"/>
    <property type="project" value="TreeGrafter"/>
</dbReference>
<keyword evidence="7 10" id="KW-1133">Transmembrane helix</keyword>
<evidence type="ECO:0000256" key="7">
    <source>
        <dbReference type="ARBA" id="ARBA00022989"/>
    </source>
</evidence>
<evidence type="ECO:0000256" key="10">
    <source>
        <dbReference type="SAM" id="Phobius"/>
    </source>
</evidence>
<gene>
    <name evidence="11" type="ORF">BSL78_00012</name>
</gene>
<evidence type="ECO:0000256" key="2">
    <source>
        <dbReference type="ARBA" id="ARBA00006175"/>
    </source>
</evidence>
<dbReference type="STRING" id="307972.A0A2G8LS00"/>
<dbReference type="InterPro" id="IPR000425">
    <property type="entry name" value="MIP"/>
</dbReference>
<feature type="transmembrane region" description="Helical" evidence="10">
    <location>
        <begin position="93"/>
        <end position="115"/>
    </location>
</feature>
<sequence length="272" mass="29245">MDRLKIMHEELQSVKFWRAVLAEFVAMVLLLFIGLGATSTFGGQSSDTVHIALVFGLAIATLVHCTAHISGGHLNPAVTLAFLVMHKITPLRATLYIASQMLGATVGTALCRLVTPLNNNRYLGPTVVDEDILPSQAIVVEILLTFQLVWTVFATVDGGRKDITGSGPLAIGISVVIGHLSGIKYTGASMNPARSFGSAAIGGQWENHWVYWVGPALGGIIAAMSYDWIMDPNSNWDRVKKCATCEYGETENDEENHVTVLEPLPGNSARNG</sequence>
<name>A0A2G8LS00_STIJA</name>
<dbReference type="Proteomes" id="UP000230750">
    <property type="component" value="Unassembled WGS sequence"/>
</dbReference>
<keyword evidence="5 9" id="KW-0812">Transmembrane</keyword>
<keyword evidence="12" id="KW-1185">Reference proteome</keyword>
<dbReference type="Pfam" id="PF00230">
    <property type="entry name" value="MIP"/>
    <property type="match status" value="1"/>
</dbReference>
<feature type="transmembrane region" description="Helical" evidence="10">
    <location>
        <begin position="49"/>
        <end position="72"/>
    </location>
</feature>
<proteinExistence type="inferred from homology"/>
<evidence type="ECO:0000256" key="5">
    <source>
        <dbReference type="ARBA" id="ARBA00022692"/>
    </source>
</evidence>
<dbReference type="NCBIfam" id="TIGR00861">
    <property type="entry name" value="MIP"/>
    <property type="match status" value="1"/>
</dbReference>
<protein>
    <submittedName>
        <fullName evidence="11">Putative lens fiber major intrinsic protein</fullName>
    </submittedName>
</protein>
<dbReference type="GO" id="GO:0048878">
    <property type="term" value="P:chemical homeostasis"/>
    <property type="evidence" value="ECO:0007669"/>
    <property type="project" value="UniProtKB-ARBA"/>
</dbReference>
<dbReference type="GO" id="GO:0005886">
    <property type="term" value="C:plasma membrane"/>
    <property type="evidence" value="ECO:0007669"/>
    <property type="project" value="UniProtKB-SubCell"/>
</dbReference>
<dbReference type="FunFam" id="1.20.1080.10:FF:000009">
    <property type="entry name" value="aquaporin-4 isoform X1"/>
    <property type="match status" value="1"/>
</dbReference>
<accession>A0A2G8LS00</accession>
<evidence type="ECO:0000256" key="3">
    <source>
        <dbReference type="ARBA" id="ARBA00022448"/>
    </source>
</evidence>
<evidence type="ECO:0000256" key="1">
    <source>
        <dbReference type="ARBA" id="ARBA00004651"/>
    </source>
</evidence>
<feature type="transmembrane region" description="Helical" evidence="10">
    <location>
        <begin position="168"/>
        <end position="188"/>
    </location>
</feature>
<evidence type="ECO:0000313" key="12">
    <source>
        <dbReference type="Proteomes" id="UP000230750"/>
    </source>
</evidence>
<dbReference type="InterPro" id="IPR022357">
    <property type="entry name" value="MIP_CS"/>
</dbReference>
<evidence type="ECO:0000256" key="4">
    <source>
        <dbReference type="ARBA" id="ARBA00022475"/>
    </source>
</evidence>
<reference evidence="11 12" key="1">
    <citation type="journal article" date="2017" name="PLoS Biol.">
        <title>The sea cucumber genome provides insights into morphological evolution and visceral regeneration.</title>
        <authorList>
            <person name="Zhang X."/>
            <person name="Sun L."/>
            <person name="Yuan J."/>
            <person name="Sun Y."/>
            <person name="Gao Y."/>
            <person name="Zhang L."/>
            <person name="Li S."/>
            <person name="Dai H."/>
            <person name="Hamel J.F."/>
            <person name="Liu C."/>
            <person name="Yu Y."/>
            <person name="Liu S."/>
            <person name="Lin W."/>
            <person name="Guo K."/>
            <person name="Jin S."/>
            <person name="Xu P."/>
            <person name="Storey K.B."/>
            <person name="Huan P."/>
            <person name="Zhang T."/>
            <person name="Zhou Y."/>
            <person name="Zhang J."/>
            <person name="Lin C."/>
            <person name="Li X."/>
            <person name="Xing L."/>
            <person name="Huo D."/>
            <person name="Sun M."/>
            <person name="Wang L."/>
            <person name="Mercier A."/>
            <person name="Li F."/>
            <person name="Yang H."/>
            <person name="Xiang J."/>
        </authorList>
    </citation>
    <scope>NUCLEOTIDE SEQUENCE [LARGE SCALE GENOMIC DNA]</scope>
    <source>
        <strain evidence="11">Shaxun</strain>
        <tissue evidence="11">Muscle</tissue>
    </source>
</reference>
<comment type="caution">
    <text evidence="11">The sequence shown here is derived from an EMBL/GenBank/DDBJ whole genome shotgun (WGS) entry which is preliminary data.</text>
</comment>
<evidence type="ECO:0000256" key="6">
    <source>
        <dbReference type="ARBA" id="ARBA00022737"/>
    </source>
</evidence>
<dbReference type="Gene3D" id="1.20.1080.10">
    <property type="entry name" value="Glycerol uptake facilitator protein"/>
    <property type="match status" value="1"/>
</dbReference>
<dbReference type="EMBL" id="MRZV01000001">
    <property type="protein sequence ID" value="PIK63005.1"/>
    <property type="molecule type" value="Genomic_DNA"/>
</dbReference>
<dbReference type="SUPFAM" id="SSF81338">
    <property type="entry name" value="Aquaporin-like"/>
    <property type="match status" value="1"/>
</dbReference>
<evidence type="ECO:0000313" key="11">
    <source>
        <dbReference type="EMBL" id="PIK63005.1"/>
    </source>
</evidence>
<dbReference type="PROSITE" id="PS00221">
    <property type="entry name" value="MIP"/>
    <property type="match status" value="1"/>
</dbReference>
<organism evidence="11 12">
    <name type="scientific">Stichopus japonicus</name>
    <name type="common">Sea cucumber</name>
    <dbReference type="NCBI Taxonomy" id="307972"/>
    <lineage>
        <taxon>Eukaryota</taxon>
        <taxon>Metazoa</taxon>
        <taxon>Echinodermata</taxon>
        <taxon>Eleutherozoa</taxon>
        <taxon>Echinozoa</taxon>
        <taxon>Holothuroidea</taxon>
        <taxon>Aspidochirotacea</taxon>
        <taxon>Aspidochirotida</taxon>
        <taxon>Stichopodidae</taxon>
        <taxon>Apostichopus</taxon>
    </lineage>
</organism>
<dbReference type="PANTHER" id="PTHR19139:SF199">
    <property type="entry name" value="MIP17260P"/>
    <property type="match status" value="1"/>
</dbReference>
<dbReference type="CDD" id="cd00333">
    <property type="entry name" value="MIP"/>
    <property type="match status" value="1"/>
</dbReference>
<feature type="transmembrane region" description="Helical" evidence="10">
    <location>
        <begin position="20"/>
        <end position="43"/>
    </location>
</feature>
<dbReference type="InterPro" id="IPR034294">
    <property type="entry name" value="Aquaporin_transptr"/>
</dbReference>
<dbReference type="PANTHER" id="PTHR19139">
    <property type="entry name" value="AQUAPORIN TRANSPORTER"/>
    <property type="match status" value="1"/>
</dbReference>
<evidence type="ECO:0000256" key="8">
    <source>
        <dbReference type="ARBA" id="ARBA00023136"/>
    </source>
</evidence>